<keyword evidence="1" id="KW-0597">Phosphoprotein</keyword>
<dbReference type="SMART" id="SM00448">
    <property type="entry name" value="REC"/>
    <property type="match status" value="1"/>
</dbReference>
<evidence type="ECO:0000313" key="5">
    <source>
        <dbReference type="Proteomes" id="UP000219050"/>
    </source>
</evidence>
<dbReference type="KEGG" id="cmag:CBW24_13730"/>
<name>A0A291M1X4_9RHOB</name>
<dbReference type="PANTHER" id="PTHR44520:SF1">
    <property type="entry name" value="TWO-COMPONENT SYSTEM REGULATORY PROTEIN"/>
    <property type="match status" value="1"/>
</dbReference>
<gene>
    <name evidence="4" type="ORF">CBW24_13730</name>
</gene>
<dbReference type="Gene3D" id="3.40.50.2300">
    <property type="match status" value="1"/>
</dbReference>
<reference evidence="4 5" key="1">
    <citation type="submission" date="2017-05" db="EMBL/GenBank/DDBJ databases">
        <title>Comparative genomic and metabolic analysis of manganese-oxidizing mechanisms in Celeribater manganoxidans DY25T: its adaption to the environment of polymetallic nodule.</title>
        <authorList>
            <person name="Wang X."/>
        </authorList>
    </citation>
    <scope>NUCLEOTIDE SEQUENCE [LARGE SCALE GENOMIC DNA]</scope>
    <source>
        <strain evidence="4 5">DY25</strain>
    </source>
</reference>
<evidence type="ECO:0000259" key="3">
    <source>
        <dbReference type="PROSITE" id="PS50110"/>
    </source>
</evidence>
<dbReference type="InterPro" id="IPR052893">
    <property type="entry name" value="TCS_response_regulator"/>
</dbReference>
<accession>A0A291M1X4</accession>
<evidence type="ECO:0000256" key="1">
    <source>
        <dbReference type="PROSITE-ProRule" id="PRU00169"/>
    </source>
</evidence>
<dbReference type="PANTHER" id="PTHR44520">
    <property type="entry name" value="RESPONSE REGULATOR RCP1-RELATED"/>
    <property type="match status" value="1"/>
</dbReference>
<dbReference type="GO" id="GO:0000160">
    <property type="term" value="P:phosphorelay signal transduction system"/>
    <property type="evidence" value="ECO:0007669"/>
    <property type="project" value="InterPro"/>
</dbReference>
<evidence type="ECO:0000256" key="2">
    <source>
        <dbReference type="SAM" id="MobiDB-lite"/>
    </source>
</evidence>
<dbReference type="Proteomes" id="UP000219050">
    <property type="component" value="Chromosome"/>
</dbReference>
<protein>
    <recommendedName>
        <fullName evidence="3">Response regulatory domain-containing protein</fullName>
    </recommendedName>
</protein>
<dbReference type="InterPro" id="IPR001789">
    <property type="entry name" value="Sig_transdc_resp-reg_receiver"/>
</dbReference>
<evidence type="ECO:0000313" key="4">
    <source>
        <dbReference type="EMBL" id="ATI42959.1"/>
    </source>
</evidence>
<dbReference type="PROSITE" id="PS50110">
    <property type="entry name" value="RESPONSE_REGULATORY"/>
    <property type="match status" value="1"/>
</dbReference>
<dbReference type="EMBL" id="CP021404">
    <property type="protein sequence ID" value="ATI42959.1"/>
    <property type="molecule type" value="Genomic_DNA"/>
</dbReference>
<keyword evidence="5" id="KW-1185">Reference proteome</keyword>
<feature type="modified residue" description="4-aspartylphosphate" evidence="1">
    <location>
        <position position="116"/>
    </location>
</feature>
<dbReference type="InterPro" id="IPR011006">
    <property type="entry name" value="CheY-like_superfamily"/>
</dbReference>
<dbReference type="Pfam" id="PF00072">
    <property type="entry name" value="Response_reg"/>
    <property type="match status" value="1"/>
</dbReference>
<sequence length="213" mass="23850">MHGARWRHHPPLPHHRHHAGGHVLHHAARLGRVSAPSRMRQRRVFLSNPSGGHPMMKTILLAEDSGFSIRDFKRKLEQCSFEANLIVVRDGQAVIDLLDPDSSAALDSLPDLIVLDLKMPRLEGLDVLAWIRQSDTLHDLPVIVLTTSDAFFDMDMAGALDVGEYLTKDAPAATLCAALTRNLNRSRKRLDPFHDVLREFNSEADVLRDAAIR</sequence>
<dbReference type="AlphaFoldDB" id="A0A291M1X4"/>
<proteinExistence type="predicted"/>
<feature type="domain" description="Response regulatory" evidence="3">
    <location>
        <begin position="58"/>
        <end position="183"/>
    </location>
</feature>
<feature type="region of interest" description="Disordered" evidence="2">
    <location>
        <begin position="1"/>
        <end position="23"/>
    </location>
</feature>
<dbReference type="SUPFAM" id="SSF52172">
    <property type="entry name" value="CheY-like"/>
    <property type="match status" value="1"/>
</dbReference>
<organism evidence="4 5">
    <name type="scientific">Pacificitalea manganoxidans</name>
    <dbReference type="NCBI Taxonomy" id="1411902"/>
    <lineage>
        <taxon>Bacteria</taxon>
        <taxon>Pseudomonadati</taxon>
        <taxon>Pseudomonadota</taxon>
        <taxon>Alphaproteobacteria</taxon>
        <taxon>Rhodobacterales</taxon>
        <taxon>Paracoccaceae</taxon>
        <taxon>Pacificitalea</taxon>
    </lineage>
</organism>